<feature type="chain" id="PRO_5040367933" description="DUF4806 domain-containing protein" evidence="2">
    <location>
        <begin position="29"/>
        <end position="430"/>
    </location>
</feature>
<evidence type="ECO:0000256" key="1">
    <source>
        <dbReference type="SAM" id="MobiDB-lite"/>
    </source>
</evidence>
<dbReference type="OrthoDB" id="7554902at2759"/>
<evidence type="ECO:0000313" key="5">
    <source>
        <dbReference type="Proteomes" id="UP001152799"/>
    </source>
</evidence>
<name>A0A9N9MZ10_9CUCU</name>
<keyword evidence="5" id="KW-1185">Reference proteome</keyword>
<proteinExistence type="predicted"/>
<dbReference type="PANTHER" id="PTHR34153:SF2">
    <property type="entry name" value="SI:CH211-262H13.3-RELATED"/>
    <property type="match status" value="1"/>
</dbReference>
<gene>
    <name evidence="4" type="ORF">CEUTPL_LOCUS13631</name>
</gene>
<accession>A0A9N9MZ10</accession>
<sequence>MLLCRALCPCDLFGFFLNLVWFLSYSKCQVITGSGNTKKNMYCVVQLDETGGEGLAVVHTSWLTPLKKEVFWPPIKDSKLYRKALVESEPVESDWTLYGVKKIYFQTGDLNKAFRKEKEAEQTSDIYDTDDATSVVINRPRKRIKRVLDSDDDSGDDSRFSRPPQIKIKQLSGSKEKKQISSPSTSKEQRPIAASEIFTPRSSLGSSLYVETPDIRDSSSIEKRQERQISLPSTSKERSTATSPQLLTIGATPYARTPDITESNLPIFINVLNTVKEQNKLILTKLENLETLIAGVPVVEAAVNSGNPLPIELPLISDDNINATENYLEEKRNFTRLVNYLGSIGGTNLKNKVHKILRQLLSNDLACSYSYFGKKGKKSFSELKLNKAIIQTTQLKIESASLLEIEDTIKIWLKHAPDRKKGQKKNDEVN</sequence>
<feature type="signal peptide" evidence="2">
    <location>
        <begin position="1"/>
        <end position="28"/>
    </location>
</feature>
<dbReference type="AlphaFoldDB" id="A0A9N9MZ10"/>
<dbReference type="EMBL" id="OU892285">
    <property type="protein sequence ID" value="CAG9773234.1"/>
    <property type="molecule type" value="Genomic_DNA"/>
</dbReference>
<feature type="compositionally biased region" description="Polar residues" evidence="1">
    <location>
        <begin position="228"/>
        <end position="246"/>
    </location>
</feature>
<organism evidence="4 5">
    <name type="scientific">Ceutorhynchus assimilis</name>
    <name type="common">cabbage seed weevil</name>
    <dbReference type="NCBI Taxonomy" id="467358"/>
    <lineage>
        <taxon>Eukaryota</taxon>
        <taxon>Metazoa</taxon>
        <taxon>Ecdysozoa</taxon>
        <taxon>Arthropoda</taxon>
        <taxon>Hexapoda</taxon>
        <taxon>Insecta</taxon>
        <taxon>Pterygota</taxon>
        <taxon>Neoptera</taxon>
        <taxon>Endopterygota</taxon>
        <taxon>Coleoptera</taxon>
        <taxon>Polyphaga</taxon>
        <taxon>Cucujiformia</taxon>
        <taxon>Curculionidae</taxon>
        <taxon>Ceutorhynchinae</taxon>
        <taxon>Ceutorhynchus</taxon>
    </lineage>
</organism>
<dbReference type="PANTHER" id="PTHR34153">
    <property type="entry name" value="SI:CH211-262H13.3-RELATED-RELATED"/>
    <property type="match status" value="1"/>
</dbReference>
<feature type="region of interest" description="Disordered" evidence="1">
    <location>
        <begin position="147"/>
        <end position="197"/>
    </location>
</feature>
<feature type="compositionally biased region" description="Basic and acidic residues" evidence="1">
    <location>
        <begin position="213"/>
        <end position="227"/>
    </location>
</feature>
<feature type="region of interest" description="Disordered" evidence="1">
    <location>
        <begin position="209"/>
        <end position="247"/>
    </location>
</feature>
<keyword evidence="2" id="KW-0732">Signal</keyword>
<dbReference type="Pfam" id="PF16064">
    <property type="entry name" value="DUF4806"/>
    <property type="match status" value="1"/>
</dbReference>
<dbReference type="Proteomes" id="UP001152799">
    <property type="component" value="Chromosome 9"/>
</dbReference>
<feature type="domain" description="DUF4806" evidence="3">
    <location>
        <begin position="310"/>
        <end position="389"/>
    </location>
</feature>
<evidence type="ECO:0000256" key="2">
    <source>
        <dbReference type="SAM" id="SignalP"/>
    </source>
</evidence>
<protein>
    <recommendedName>
        <fullName evidence="3">DUF4806 domain-containing protein</fullName>
    </recommendedName>
</protein>
<dbReference type="InterPro" id="IPR032071">
    <property type="entry name" value="DUF4806"/>
</dbReference>
<evidence type="ECO:0000313" key="4">
    <source>
        <dbReference type="EMBL" id="CAG9773234.1"/>
    </source>
</evidence>
<reference evidence="4" key="1">
    <citation type="submission" date="2022-01" db="EMBL/GenBank/DDBJ databases">
        <authorList>
            <person name="King R."/>
        </authorList>
    </citation>
    <scope>NUCLEOTIDE SEQUENCE</scope>
</reference>
<evidence type="ECO:0000259" key="3">
    <source>
        <dbReference type="Pfam" id="PF16064"/>
    </source>
</evidence>